<evidence type="ECO:0000313" key="3">
    <source>
        <dbReference type="Proteomes" id="UP000056450"/>
    </source>
</evidence>
<name>A0AAP1C4Z7_9BURK</name>
<gene>
    <name evidence="2" type="ORF">WI41_18050</name>
</gene>
<reference evidence="2 3" key="1">
    <citation type="submission" date="2015-11" db="EMBL/GenBank/DDBJ databases">
        <title>Expanding the genomic diversity of Burkholderia species for the development of highly accurate diagnostics.</title>
        <authorList>
            <person name="Sahl J."/>
            <person name="Keim P."/>
            <person name="Wagner D."/>
        </authorList>
    </citation>
    <scope>NUCLEOTIDE SEQUENCE [LARGE SCALE GENOMIC DNA]</scope>
    <source>
        <strain evidence="2 3">RF32-BP12</strain>
    </source>
</reference>
<comment type="caution">
    <text evidence="2">The sequence shown here is derived from an EMBL/GenBank/DDBJ whole genome shotgun (WGS) entry which is preliminary data.</text>
</comment>
<sequence length="104" mass="11179">MKPLILARFAGGRKQPGSAMPAAAPPVRPASRDRYPSRPLSGAAAAVEAIFREYFASPGVSHAASREAARPALARTGQRVYHSRSSPFRRAPLRHAACAFPFPR</sequence>
<organism evidence="2 3">
    <name type="scientific">Burkholderia latens</name>
    <dbReference type="NCBI Taxonomy" id="488446"/>
    <lineage>
        <taxon>Bacteria</taxon>
        <taxon>Pseudomonadati</taxon>
        <taxon>Pseudomonadota</taxon>
        <taxon>Betaproteobacteria</taxon>
        <taxon>Burkholderiales</taxon>
        <taxon>Burkholderiaceae</taxon>
        <taxon>Burkholderia</taxon>
        <taxon>Burkholderia cepacia complex</taxon>
    </lineage>
</organism>
<dbReference type="EMBL" id="LOTQ01000028">
    <property type="protein sequence ID" value="KVA05834.1"/>
    <property type="molecule type" value="Genomic_DNA"/>
</dbReference>
<proteinExistence type="predicted"/>
<protein>
    <submittedName>
        <fullName evidence="2">Uncharacterized protein</fullName>
    </submittedName>
</protein>
<evidence type="ECO:0000313" key="2">
    <source>
        <dbReference type="EMBL" id="KVA05834.1"/>
    </source>
</evidence>
<dbReference type="Proteomes" id="UP000056450">
    <property type="component" value="Unassembled WGS sequence"/>
</dbReference>
<evidence type="ECO:0000256" key="1">
    <source>
        <dbReference type="SAM" id="MobiDB-lite"/>
    </source>
</evidence>
<feature type="region of interest" description="Disordered" evidence="1">
    <location>
        <begin position="12"/>
        <end position="38"/>
    </location>
</feature>
<accession>A0AAP1C4Z7</accession>
<dbReference type="AlphaFoldDB" id="A0AAP1C4Z7"/>